<dbReference type="PANTHER" id="PTHR13748">
    <property type="entry name" value="COBW-RELATED"/>
    <property type="match status" value="1"/>
</dbReference>
<gene>
    <name evidence="7" type="ORF">GCM10007173_29010</name>
</gene>
<dbReference type="SUPFAM" id="SSF52540">
    <property type="entry name" value="P-loop containing nucleoside triphosphate hydrolases"/>
    <property type="match status" value="1"/>
</dbReference>
<dbReference type="Gene3D" id="3.30.1220.10">
    <property type="entry name" value="CobW-like, C-terminal domain"/>
    <property type="match status" value="1"/>
</dbReference>
<evidence type="ECO:0000313" key="8">
    <source>
        <dbReference type="Proteomes" id="UP000606115"/>
    </source>
</evidence>
<keyword evidence="3" id="KW-0143">Chaperone</keyword>
<dbReference type="Gene3D" id="3.40.50.300">
    <property type="entry name" value="P-loop containing nucleotide triphosphate hydrolases"/>
    <property type="match status" value="1"/>
</dbReference>
<sequence>MARTQIPVIGLTGYLGAGKTTLLNHLLRTPGARIGVVVNDFGVINVDAGLITGQVDAAESIAGGCVCCLDDSGGLDQALATLAAPRLRLDAIIIEASGVAEPLALARLIRFSQAKNVRPGGLIEVVDAANYFDTVDTHDQPPARFEAASLVVLNKIDLLEGSEQDHEAQLARIAARIALRNGQLPLIRARRGAIDPDLVFDVALAEDPEDQLPLGALLRAEHGSHTHQHAAAVTVDAPEPISASALVDLLERPPSGVYRLKGIVPVATARGAKWWAVNLTGRQIHVASHRASDRASNQPGLVAIGVGIDEQAVRAVLETAVQPSGAADAAGMRRLQRHARLSA</sequence>
<evidence type="ECO:0000256" key="2">
    <source>
        <dbReference type="ARBA" id="ARBA00022801"/>
    </source>
</evidence>
<dbReference type="GeneID" id="303305247"/>
<dbReference type="EMBL" id="BMKX01000008">
    <property type="protein sequence ID" value="GGJ68472.1"/>
    <property type="molecule type" value="Genomic_DNA"/>
</dbReference>
<name>A0ABQ2DR63_9MICC</name>
<dbReference type="RefSeq" id="WP_188686572.1">
    <property type="nucleotide sequence ID" value="NZ_BMKX01000008.1"/>
</dbReference>
<dbReference type="InterPro" id="IPR011629">
    <property type="entry name" value="CobW-like_C"/>
</dbReference>
<dbReference type="InterPro" id="IPR051316">
    <property type="entry name" value="Zinc-reg_GTPase_activator"/>
</dbReference>
<dbReference type="Proteomes" id="UP000606115">
    <property type="component" value="Unassembled WGS sequence"/>
</dbReference>
<evidence type="ECO:0000256" key="5">
    <source>
        <dbReference type="ARBA" id="ARBA00049117"/>
    </source>
</evidence>
<protein>
    <submittedName>
        <fullName evidence="7">Cobalamin synthesis protein</fullName>
    </submittedName>
</protein>
<dbReference type="Pfam" id="PF07683">
    <property type="entry name" value="CobW_C"/>
    <property type="match status" value="1"/>
</dbReference>
<dbReference type="CDD" id="cd03112">
    <property type="entry name" value="CobW-like"/>
    <property type="match status" value="1"/>
</dbReference>
<dbReference type="InterPro" id="IPR036627">
    <property type="entry name" value="CobW-likC_sf"/>
</dbReference>
<comment type="similarity">
    <text evidence="4">Belongs to the SIMIBI class G3E GTPase family. ZNG1 subfamily.</text>
</comment>
<keyword evidence="2" id="KW-0378">Hydrolase</keyword>
<dbReference type="InterPro" id="IPR027417">
    <property type="entry name" value="P-loop_NTPase"/>
</dbReference>
<evidence type="ECO:0000256" key="4">
    <source>
        <dbReference type="ARBA" id="ARBA00034320"/>
    </source>
</evidence>
<keyword evidence="1" id="KW-0547">Nucleotide-binding</keyword>
<dbReference type="SMART" id="SM00833">
    <property type="entry name" value="CobW_C"/>
    <property type="match status" value="1"/>
</dbReference>
<proteinExistence type="inferred from homology"/>
<accession>A0ABQ2DR63</accession>
<comment type="caution">
    <text evidence="7">The sequence shown here is derived from an EMBL/GenBank/DDBJ whole genome shotgun (WGS) entry which is preliminary data.</text>
</comment>
<evidence type="ECO:0000259" key="6">
    <source>
        <dbReference type="SMART" id="SM00833"/>
    </source>
</evidence>
<evidence type="ECO:0000313" key="7">
    <source>
        <dbReference type="EMBL" id="GGJ68472.1"/>
    </source>
</evidence>
<comment type="catalytic activity">
    <reaction evidence="5">
        <text>GTP + H2O = GDP + phosphate + H(+)</text>
        <dbReference type="Rhea" id="RHEA:19669"/>
        <dbReference type="ChEBI" id="CHEBI:15377"/>
        <dbReference type="ChEBI" id="CHEBI:15378"/>
        <dbReference type="ChEBI" id="CHEBI:37565"/>
        <dbReference type="ChEBI" id="CHEBI:43474"/>
        <dbReference type="ChEBI" id="CHEBI:58189"/>
    </reaction>
    <physiologicalReaction direction="left-to-right" evidence="5">
        <dbReference type="Rhea" id="RHEA:19670"/>
    </physiologicalReaction>
</comment>
<dbReference type="InterPro" id="IPR003495">
    <property type="entry name" value="CobW/HypB/UreG_nucleotide-bd"/>
</dbReference>
<feature type="domain" description="CobW C-terminal" evidence="6">
    <location>
        <begin position="230"/>
        <end position="321"/>
    </location>
</feature>
<evidence type="ECO:0000256" key="1">
    <source>
        <dbReference type="ARBA" id="ARBA00022741"/>
    </source>
</evidence>
<evidence type="ECO:0000256" key="3">
    <source>
        <dbReference type="ARBA" id="ARBA00023186"/>
    </source>
</evidence>
<dbReference type="Pfam" id="PF02492">
    <property type="entry name" value="cobW"/>
    <property type="match status" value="1"/>
</dbReference>
<dbReference type="SUPFAM" id="SSF90002">
    <property type="entry name" value="Hypothetical protein YjiA, C-terminal domain"/>
    <property type="match status" value="1"/>
</dbReference>
<dbReference type="PANTHER" id="PTHR13748:SF62">
    <property type="entry name" value="COBW DOMAIN-CONTAINING PROTEIN"/>
    <property type="match status" value="1"/>
</dbReference>
<reference evidence="8" key="1">
    <citation type="journal article" date="2019" name="Int. J. Syst. Evol. Microbiol.">
        <title>The Global Catalogue of Microorganisms (GCM) 10K type strain sequencing project: providing services to taxonomists for standard genome sequencing and annotation.</title>
        <authorList>
            <consortium name="The Broad Institute Genomics Platform"/>
            <consortium name="The Broad Institute Genome Sequencing Center for Infectious Disease"/>
            <person name="Wu L."/>
            <person name="Ma J."/>
        </authorList>
    </citation>
    <scope>NUCLEOTIDE SEQUENCE [LARGE SCALE GENOMIC DNA]</scope>
    <source>
        <strain evidence="8">CGMCC 1.3685</strain>
    </source>
</reference>
<keyword evidence="8" id="KW-1185">Reference proteome</keyword>
<organism evidence="7 8">
    <name type="scientific">Glutamicibacter ardleyensis</name>
    <dbReference type="NCBI Taxonomy" id="225894"/>
    <lineage>
        <taxon>Bacteria</taxon>
        <taxon>Bacillati</taxon>
        <taxon>Actinomycetota</taxon>
        <taxon>Actinomycetes</taxon>
        <taxon>Micrococcales</taxon>
        <taxon>Micrococcaceae</taxon>
        <taxon>Glutamicibacter</taxon>
    </lineage>
</organism>